<dbReference type="InterPro" id="IPR050131">
    <property type="entry name" value="Peptidase_S8_subtilisin-like"/>
</dbReference>
<dbReference type="VEuPathDB" id="FungiDB:DFL_008004"/>
<dbReference type="Gene3D" id="3.30.70.80">
    <property type="entry name" value="Peptidase S8 propeptide/proteinase inhibitor I9"/>
    <property type="match status" value="1"/>
</dbReference>
<dbReference type="InterPro" id="IPR010259">
    <property type="entry name" value="S8pro/Inhibitor_I9"/>
</dbReference>
<feature type="chain" id="PRO_5019575084" description="Cuticle-degrading serine protease" evidence="13">
    <location>
        <begin position="22"/>
        <end position="409"/>
    </location>
</feature>
<dbReference type="RefSeq" id="XP_067489166.1">
    <property type="nucleotide sequence ID" value="XM_067637674.1"/>
</dbReference>
<keyword evidence="17" id="KW-1185">Reference proteome</keyword>
<dbReference type="AlphaFoldDB" id="A0A436ZXV0"/>
<dbReference type="Proteomes" id="UP000283090">
    <property type="component" value="Unassembled WGS sequence"/>
</dbReference>
<keyword evidence="6" id="KW-0177">Collagen degradation</keyword>
<feature type="domain" description="Peptidase S8/S53" evidence="14">
    <location>
        <begin position="155"/>
        <end position="387"/>
    </location>
</feature>
<dbReference type="Pfam" id="PF00082">
    <property type="entry name" value="Peptidase_S8"/>
    <property type="match status" value="1"/>
</dbReference>
<dbReference type="CDD" id="cd04077">
    <property type="entry name" value="Peptidases_S8_PCSK9_ProteinaseK_like"/>
    <property type="match status" value="1"/>
</dbReference>
<reference evidence="16 17" key="1">
    <citation type="submission" date="2019-01" db="EMBL/GenBank/DDBJ databases">
        <title>Intercellular communication is required for trap formation in the nematode-trapping fungus Duddingtonia flagrans.</title>
        <authorList>
            <person name="Youssar L."/>
            <person name="Wernet V."/>
            <person name="Hensel N."/>
            <person name="Hildebrandt H.-G."/>
            <person name="Fischer R."/>
        </authorList>
    </citation>
    <scope>NUCLEOTIDE SEQUENCE [LARGE SCALE GENOMIC DNA]</scope>
    <source>
        <strain evidence="16 17">CBS H-5679</strain>
    </source>
</reference>
<evidence type="ECO:0000256" key="6">
    <source>
        <dbReference type="ARBA" id="ARBA00023105"/>
    </source>
</evidence>
<dbReference type="STRING" id="97331.A0A436ZXV0"/>
<comment type="caution">
    <text evidence="16">The sequence shown here is derived from an EMBL/GenBank/DDBJ whole genome shotgun (WGS) entry which is preliminary data.</text>
</comment>
<comment type="function">
    <text evidence="7">Hydrolyzes gelatin, casein, the chromogenic substrate azocoll and the cuticle of the nematode P.redivivus. Immobilizes P.redivivus.</text>
</comment>
<dbReference type="PROSITE" id="PS00137">
    <property type="entry name" value="SUBTILASE_HIS"/>
    <property type="match status" value="1"/>
</dbReference>
<feature type="signal peptide" evidence="13">
    <location>
        <begin position="1"/>
        <end position="21"/>
    </location>
</feature>
<dbReference type="InterPro" id="IPR022398">
    <property type="entry name" value="Peptidase_S8_His-AS"/>
</dbReference>
<evidence type="ECO:0000256" key="7">
    <source>
        <dbReference type="ARBA" id="ARBA00056622"/>
    </source>
</evidence>
<evidence type="ECO:0000256" key="8">
    <source>
        <dbReference type="ARBA" id="ARBA00072928"/>
    </source>
</evidence>
<dbReference type="PROSITE" id="PS51892">
    <property type="entry name" value="SUBTILASE"/>
    <property type="match status" value="1"/>
</dbReference>
<evidence type="ECO:0000256" key="13">
    <source>
        <dbReference type="SAM" id="SignalP"/>
    </source>
</evidence>
<dbReference type="PROSITE" id="PS00138">
    <property type="entry name" value="SUBTILASE_SER"/>
    <property type="match status" value="1"/>
</dbReference>
<evidence type="ECO:0000256" key="2">
    <source>
        <dbReference type="ARBA" id="ARBA00022670"/>
    </source>
</evidence>
<dbReference type="Pfam" id="PF05922">
    <property type="entry name" value="Inhibitor_I9"/>
    <property type="match status" value="1"/>
</dbReference>
<protein>
    <recommendedName>
        <fullName evidence="8">Cuticle-degrading serine protease</fullName>
    </recommendedName>
    <alternativeName>
        <fullName evidence="9">Neutral serine protease Aoz1</fullName>
    </alternativeName>
    <alternativeName>
        <fullName evidence="10">PII</fullName>
    </alternativeName>
</protein>
<evidence type="ECO:0000256" key="5">
    <source>
        <dbReference type="ARBA" id="ARBA00022825"/>
    </source>
</evidence>
<evidence type="ECO:0000256" key="4">
    <source>
        <dbReference type="ARBA" id="ARBA00022801"/>
    </source>
</evidence>
<evidence type="ECO:0000256" key="12">
    <source>
        <dbReference type="RuleBase" id="RU003355"/>
    </source>
</evidence>
<dbReference type="GO" id="GO:0004252">
    <property type="term" value="F:serine-type endopeptidase activity"/>
    <property type="evidence" value="ECO:0007669"/>
    <property type="project" value="UniProtKB-UniRule"/>
</dbReference>
<dbReference type="EMBL" id="SAEB01000009">
    <property type="protein sequence ID" value="RVD83622.1"/>
    <property type="molecule type" value="Genomic_DNA"/>
</dbReference>
<gene>
    <name evidence="16" type="ORF">DFL_008004</name>
</gene>
<evidence type="ECO:0000256" key="11">
    <source>
        <dbReference type="PROSITE-ProRule" id="PRU01240"/>
    </source>
</evidence>
<evidence type="ECO:0000256" key="1">
    <source>
        <dbReference type="ARBA" id="ARBA00011073"/>
    </source>
</evidence>
<dbReference type="Gene3D" id="3.40.50.200">
    <property type="entry name" value="Peptidase S8/S53 domain"/>
    <property type="match status" value="1"/>
</dbReference>
<dbReference type="PRINTS" id="PR00723">
    <property type="entry name" value="SUBTILISIN"/>
</dbReference>
<evidence type="ECO:0000256" key="3">
    <source>
        <dbReference type="ARBA" id="ARBA00022729"/>
    </source>
</evidence>
<evidence type="ECO:0000259" key="15">
    <source>
        <dbReference type="Pfam" id="PF05922"/>
    </source>
</evidence>
<keyword evidence="5 11" id="KW-0720">Serine protease</keyword>
<dbReference type="PANTHER" id="PTHR43806">
    <property type="entry name" value="PEPTIDASE S8"/>
    <property type="match status" value="1"/>
</dbReference>
<dbReference type="InterPro" id="IPR000209">
    <property type="entry name" value="Peptidase_S8/S53_dom"/>
</dbReference>
<dbReference type="InterPro" id="IPR037045">
    <property type="entry name" value="S8pro/Inhibitor_I9_sf"/>
</dbReference>
<dbReference type="FunFam" id="3.40.50.200:FF:000014">
    <property type="entry name" value="Proteinase K"/>
    <property type="match status" value="1"/>
</dbReference>
<comment type="similarity">
    <text evidence="1 11 12">Belongs to the peptidase S8 family.</text>
</comment>
<dbReference type="PANTHER" id="PTHR43806:SF11">
    <property type="entry name" value="CEREVISIN-RELATED"/>
    <property type="match status" value="1"/>
</dbReference>
<dbReference type="PROSITE" id="PS00136">
    <property type="entry name" value="SUBTILASE_ASP"/>
    <property type="match status" value="1"/>
</dbReference>
<evidence type="ECO:0000259" key="14">
    <source>
        <dbReference type="Pfam" id="PF00082"/>
    </source>
</evidence>
<evidence type="ECO:0000313" key="17">
    <source>
        <dbReference type="Proteomes" id="UP000283090"/>
    </source>
</evidence>
<dbReference type="OrthoDB" id="206201at2759"/>
<dbReference type="GO" id="GO:0005576">
    <property type="term" value="C:extracellular region"/>
    <property type="evidence" value="ECO:0007669"/>
    <property type="project" value="UniProtKB-ARBA"/>
</dbReference>
<feature type="domain" description="Inhibitor I9" evidence="15">
    <location>
        <begin position="39"/>
        <end position="121"/>
    </location>
</feature>
<dbReference type="SUPFAM" id="SSF52743">
    <property type="entry name" value="Subtilisin-like"/>
    <property type="match status" value="1"/>
</dbReference>
<dbReference type="SUPFAM" id="SSF54897">
    <property type="entry name" value="Protease propeptides/inhibitors"/>
    <property type="match status" value="1"/>
</dbReference>
<keyword evidence="3 13" id="KW-0732">Signal</keyword>
<feature type="active site" description="Charge relay system" evidence="11">
    <location>
        <position position="200"/>
    </location>
</feature>
<dbReference type="GO" id="GO:0030574">
    <property type="term" value="P:collagen catabolic process"/>
    <property type="evidence" value="ECO:0007669"/>
    <property type="project" value="UniProtKB-KW"/>
</dbReference>
<sequence length="409" mass="42132">MLTNYLISLLAIAGLATNAFAGPIRKVSNAGAPGTIADKYIVVLKKGLSESVVSKHTNRISSFHTNVARDLTGARAHGVGKKFRFSATGFNGYVGGFDKATLQEILNSPEVDYVEQDSVVTVNAEQTDSTWGLDRISHEDYSSPYTYEYDENAAGAGTTVYVIDTGIRITHDEFKTSNGTSRATWGFNSVDNTDSDGNGHGTHCAGTIAGKTYGVSKKAKVVAVKVLSAGGSGSTSGVVSGMNWVAENATPNFSVASMSLGGSKSAALNTAVDSIFNAGITIVVAAGNESQDAKNVSPASAPNAITVGAIDSSNKIASFSNWGTLLDVFAPGVSVLSSWATSDTETKTISGTSMACPHVAGLAAYYISAAKDGADPASITEKITSGAVSDQVTGNIRGSPNKIAYNGYA</sequence>
<organism evidence="16 17">
    <name type="scientific">Arthrobotrys flagrans</name>
    <name type="common">Nematode-trapping fungus</name>
    <name type="synonym">Trichothecium flagrans</name>
    <dbReference type="NCBI Taxonomy" id="97331"/>
    <lineage>
        <taxon>Eukaryota</taxon>
        <taxon>Fungi</taxon>
        <taxon>Dikarya</taxon>
        <taxon>Ascomycota</taxon>
        <taxon>Pezizomycotina</taxon>
        <taxon>Orbiliomycetes</taxon>
        <taxon>Orbiliales</taxon>
        <taxon>Orbiliaceae</taxon>
        <taxon>Arthrobotrys</taxon>
    </lineage>
</organism>
<dbReference type="InterPro" id="IPR023828">
    <property type="entry name" value="Peptidase_S8_Ser-AS"/>
</dbReference>
<feature type="active site" description="Charge relay system" evidence="11">
    <location>
        <position position="164"/>
    </location>
</feature>
<accession>A0A436ZXV0</accession>
<dbReference type="InterPro" id="IPR023827">
    <property type="entry name" value="Peptidase_S8_Asp-AS"/>
</dbReference>
<proteinExistence type="inferred from homology"/>
<feature type="active site" description="Charge relay system" evidence="11">
    <location>
        <position position="353"/>
    </location>
</feature>
<evidence type="ECO:0000256" key="10">
    <source>
        <dbReference type="ARBA" id="ARBA00081456"/>
    </source>
</evidence>
<dbReference type="InterPro" id="IPR036852">
    <property type="entry name" value="Peptidase_S8/S53_dom_sf"/>
</dbReference>
<dbReference type="InterPro" id="IPR015500">
    <property type="entry name" value="Peptidase_S8_subtilisin-rel"/>
</dbReference>
<dbReference type="GeneID" id="93590315"/>
<keyword evidence="4 11" id="KW-0378">Hydrolase</keyword>
<keyword evidence="2 11" id="KW-0645">Protease</keyword>
<evidence type="ECO:0000313" key="16">
    <source>
        <dbReference type="EMBL" id="RVD83622.1"/>
    </source>
</evidence>
<evidence type="ECO:0000256" key="9">
    <source>
        <dbReference type="ARBA" id="ARBA00075726"/>
    </source>
</evidence>
<name>A0A436ZXV0_ARTFL</name>
<dbReference type="GO" id="GO:0006508">
    <property type="term" value="P:proteolysis"/>
    <property type="evidence" value="ECO:0007669"/>
    <property type="project" value="UniProtKB-KW"/>
</dbReference>
<dbReference type="InterPro" id="IPR034193">
    <property type="entry name" value="PCSK9_ProteinaseK-like"/>
</dbReference>